<evidence type="ECO:0000256" key="5">
    <source>
        <dbReference type="ARBA" id="ARBA00022655"/>
    </source>
</evidence>
<sequence>MRFLVVGAGGIGCYYGARLQAAGHEVVFVARGEHLRVMQQQGLQVEHAELHFARPVVAVSESEVLARYRADEFDLILLCFKAFDTLDWLVRMTDWLEAATTPVLSLQNGVDNEPLIAAQIGAARTLGGLAVRIGGHITAPGCVAADGPAQIIMGPWPQADSIDSDGYRWLQQLNRVFIDAGIPARVTPDIALELWRKLLINNGVNPLSALTGLTTRELVQDPYFGQSVRQMMLETAAVAQVDGVSLNNDDIDEMIALLNSFDAIKTSMLVDHEKGKPLELDAICGAVIRRADQAGIDTPVNRLVYALLNQSG</sequence>
<name>A0A5J6LCG6_9GAMM</name>
<dbReference type="InterPro" id="IPR051402">
    <property type="entry name" value="KPR-Related"/>
</dbReference>
<dbReference type="EC" id="1.1.1.169" evidence="3 10"/>
<dbReference type="GO" id="GO:0015940">
    <property type="term" value="P:pantothenate biosynthetic process"/>
    <property type="evidence" value="ECO:0007669"/>
    <property type="project" value="UniProtKB-UniPathway"/>
</dbReference>
<comment type="function">
    <text evidence="10">Catalyzes the NADPH-dependent reduction of ketopantoate into pantoic acid.</text>
</comment>
<dbReference type="InterPro" id="IPR013752">
    <property type="entry name" value="KPA_reductase"/>
</dbReference>
<dbReference type="PANTHER" id="PTHR21708">
    <property type="entry name" value="PROBABLE 2-DEHYDROPANTOATE 2-REDUCTASE"/>
    <property type="match status" value="1"/>
</dbReference>
<accession>A0A5J6LCG6</accession>
<evidence type="ECO:0000256" key="10">
    <source>
        <dbReference type="RuleBase" id="RU362068"/>
    </source>
</evidence>
<feature type="domain" description="Ketopantoate reductase N-terminal" evidence="11">
    <location>
        <begin position="4"/>
        <end position="157"/>
    </location>
</feature>
<evidence type="ECO:0000259" key="12">
    <source>
        <dbReference type="Pfam" id="PF08546"/>
    </source>
</evidence>
<evidence type="ECO:0000256" key="4">
    <source>
        <dbReference type="ARBA" id="ARBA00019465"/>
    </source>
</evidence>
<dbReference type="SUPFAM" id="SSF51735">
    <property type="entry name" value="NAD(P)-binding Rossmann-fold domains"/>
    <property type="match status" value="1"/>
</dbReference>
<dbReference type="Gene3D" id="3.40.50.720">
    <property type="entry name" value="NAD(P)-binding Rossmann-like Domain"/>
    <property type="match status" value="1"/>
</dbReference>
<comment type="similarity">
    <text evidence="2 10">Belongs to the ketopantoate reductase family.</text>
</comment>
<dbReference type="FunFam" id="1.10.1040.10:FF:000017">
    <property type="entry name" value="2-dehydropantoate 2-reductase"/>
    <property type="match status" value="1"/>
</dbReference>
<evidence type="ECO:0000256" key="6">
    <source>
        <dbReference type="ARBA" id="ARBA00022857"/>
    </source>
</evidence>
<keyword evidence="14" id="KW-1185">Reference proteome</keyword>
<keyword evidence="7 10" id="KW-0560">Oxidoreductase</keyword>
<dbReference type="InterPro" id="IPR008927">
    <property type="entry name" value="6-PGluconate_DH-like_C_sf"/>
</dbReference>
<dbReference type="InterPro" id="IPR013332">
    <property type="entry name" value="KPR_N"/>
</dbReference>
<dbReference type="GO" id="GO:0005737">
    <property type="term" value="C:cytoplasm"/>
    <property type="evidence" value="ECO:0007669"/>
    <property type="project" value="TreeGrafter"/>
</dbReference>
<evidence type="ECO:0000256" key="2">
    <source>
        <dbReference type="ARBA" id="ARBA00007870"/>
    </source>
</evidence>
<evidence type="ECO:0000313" key="13">
    <source>
        <dbReference type="EMBL" id="QEW06374.1"/>
    </source>
</evidence>
<dbReference type="PANTHER" id="PTHR21708:SF26">
    <property type="entry name" value="2-DEHYDROPANTOATE 2-REDUCTASE"/>
    <property type="match status" value="1"/>
</dbReference>
<dbReference type="UniPathway" id="UPA00028">
    <property type="reaction ID" value="UER00004"/>
</dbReference>
<keyword evidence="6 10" id="KW-0521">NADP</keyword>
<dbReference type="Pfam" id="PF02558">
    <property type="entry name" value="ApbA"/>
    <property type="match status" value="1"/>
</dbReference>
<dbReference type="Pfam" id="PF08546">
    <property type="entry name" value="ApbA_C"/>
    <property type="match status" value="1"/>
</dbReference>
<dbReference type="EMBL" id="CP044222">
    <property type="protein sequence ID" value="QEW06374.1"/>
    <property type="molecule type" value="Genomic_DNA"/>
</dbReference>
<gene>
    <name evidence="13" type="ORF">F5I99_07570</name>
</gene>
<dbReference type="Proteomes" id="UP000325606">
    <property type="component" value="Chromosome"/>
</dbReference>
<evidence type="ECO:0000256" key="9">
    <source>
        <dbReference type="ARBA" id="ARBA00048793"/>
    </source>
</evidence>
<dbReference type="GO" id="GO:0008677">
    <property type="term" value="F:2-dehydropantoate 2-reductase activity"/>
    <property type="evidence" value="ECO:0007669"/>
    <property type="project" value="UniProtKB-EC"/>
</dbReference>
<evidence type="ECO:0000256" key="3">
    <source>
        <dbReference type="ARBA" id="ARBA00013014"/>
    </source>
</evidence>
<evidence type="ECO:0000256" key="1">
    <source>
        <dbReference type="ARBA" id="ARBA00004994"/>
    </source>
</evidence>
<comment type="pathway">
    <text evidence="1 10">Cofactor biosynthesis; (R)-pantothenate biosynthesis; (R)-pantoate from 3-methyl-2-oxobutanoate: step 2/2.</text>
</comment>
<organism evidence="13 14">
    <name type="scientific">Nitrincola iocasae</name>
    <dbReference type="NCBI Taxonomy" id="2614693"/>
    <lineage>
        <taxon>Bacteria</taxon>
        <taxon>Pseudomonadati</taxon>
        <taxon>Pseudomonadota</taxon>
        <taxon>Gammaproteobacteria</taxon>
        <taxon>Oceanospirillales</taxon>
        <taxon>Oceanospirillaceae</taxon>
        <taxon>Nitrincola</taxon>
    </lineage>
</organism>
<comment type="catalytic activity">
    <reaction evidence="9 10">
        <text>(R)-pantoate + NADP(+) = 2-dehydropantoate + NADPH + H(+)</text>
        <dbReference type="Rhea" id="RHEA:16233"/>
        <dbReference type="ChEBI" id="CHEBI:11561"/>
        <dbReference type="ChEBI" id="CHEBI:15378"/>
        <dbReference type="ChEBI" id="CHEBI:15980"/>
        <dbReference type="ChEBI" id="CHEBI:57783"/>
        <dbReference type="ChEBI" id="CHEBI:58349"/>
        <dbReference type="EC" id="1.1.1.169"/>
    </reaction>
</comment>
<dbReference type="SUPFAM" id="SSF48179">
    <property type="entry name" value="6-phosphogluconate dehydrogenase C-terminal domain-like"/>
    <property type="match status" value="1"/>
</dbReference>
<dbReference type="InterPro" id="IPR036291">
    <property type="entry name" value="NAD(P)-bd_dom_sf"/>
</dbReference>
<evidence type="ECO:0000313" key="14">
    <source>
        <dbReference type="Proteomes" id="UP000325606"/>
    </source>
</evidence>
<dbReference type="InterPro" id="IPR003710">
    <property type="entry name" value="ApbA"/>
</dbReference>
<dbReference type="Gene3D" id="1.10.1040.10">
    <property type="entry name" value="N-(1-d-carboxylethyl)-l-norvaline Dehydrogenase, domain 2"/>
    <property type="match status" value="1"/>
</dbReference>
<proteinExistence type="inferred from homology"/>
<dbReference type="RefSeq" id="WP_151054653.1">
    <property type="nucleotide sequence ID" value="NZ_CP044222.1"/>
</dbReference>
<feature type="domain" description="Ketopantoate reductase C-terminal" evidence="12">
    <location>
        <begin position="189"/>
        <end position="310"/>
    </location>
</feature>
<evidence type="ECO:0000256" key="8">
    <source>
        <dbReference type="ARBA" id="ARBA00032024"/>
    </source>
</evidence>
<evidence type="ECO:0000256" key="7">
    <source>
        <dbReference type="ARBA" id="ARBA00023002"/>
    </source>
</evidence>
<dbReference type="NCBIfam" id="TIGR00745">
    <property type="entry name" value="apbA_panE"/>
    <property type="match status" value="1"/>
</dbReference>
<evidence type="ECO:0000259" key="11">
    <source>
        <dbReference type="Pfam" id="PF02558"/>
    </source>
</evidence>
<reference evidence="13 14" key="1">
    <citation type="submission" date="2019-09" db="EMBL/GenBank/DDBJ databases">
        <title>Nitrincola iocasae sp. nov., a bacterium isolated from the sediment collected at a cold seep field in South China Sea.</title>
        <authorList>
            <person name="Zhang H."/>
            <person name="Wang H."/>
            <person name="Li C."/>
        </authorList>
    </citation>
    <scope>NUCLEOTIDE SEQUENCE [LARGE SCALE GENOMIC DNA]</scope>
    <source>
        <strain evidence="13 14">KXZD1103</strain>
    </source>
</reference>
<keyword evidence="5 10" id="KW-0566">Pantothenate biosynthesis</keyword>
<dbReference type="InterPro" id="IPR013328">
    <property type="entry name" value="6PGD_dom2"/>
</dbReference>
<dbReference type="KEGG" id="nik:F5I99_07570"/>
<dbReference type="AlphaFoldDB" id="A0A5J6LCG6"/>
<protein>
    <recommendedName>
        <fullName evidence="4 10">2-dehydropantoate 2-reductase</fullName>
        <ecNumber evidence="3 10">1.1.1.169</ecNumber>
    </recommendedName>
    <alternativeName>
        <fullName evidence="8 10">Ketopantoate reductase</fullName>
    </alternativeName>
</protein>